<evidence type="ECO:0000313" key="3">
    <source>
        <dbReference type="Proteomes" id="UP001332503"/>
    </source>
</evidence>
<protein>
    <submittedName>
        <fullName evidence="2">Uncharacterized protein</fullName>
    </submittedName>
</protein>
<keyword evidence="3" id="KW-1185">Reference proteome</keyword>
<dbReference type="Proteomes" id="UP001332503">
    <property type="component" value="Unassembled WGS sequence"/>
</dbReference>
<gene>
    <name evidence="2" type="ORF">LABF125_01750</name>
</gene>
<dbReference type="EMBL" id="BTFR01000004">
    <property type="protein sequence ID" value="GMM15042.1"/>
    <property type="molecule type" value="Genomic_DNA"/>
</dbReference>
<name>A0ABQ6NXQ2_LACAM</name>
<accession>A0ABQ6NXQ2</accession>
<reference evidence="2 3" key="1">
    <citation type="journal article" date="2024" name="Int. J. Syst. Evol. Microbiol.">
        <title>Proposal of Lactobacillus amylovorus subsp. animalis subsp. nov. and an emended description of Lactobacillus amylovorus.</title>
        <authorList>
            <person name="Yamane K."/>
            <person name="Tanizawa Y."/>
            <person name="Kobayashi H."/>
            <person name="Kamizono T."/>
            <person name="Kojima Y."/>
            <person name="Takagi H."/>
            <person name="Tohno M."/>
        </authorList>
    </citation>
    <scope>NUCLEOTIDE SEQUENCE [LARGE SCALE GENOMIC DNA]</scope>
    <source>
        <strain evidence="2 3">BF125</strain>
    </source>
</reference>
<comment type="caution">
    <text evidence="2">The sequence shown here is derived from an EMBL/GenBank/DDBJ whole genome shotgun (WGS) entry which is preliminary data.</text>
</comment>
<proteinExistence type="predicted"/>
<dbReference type="RefSeq" id="WP_338187085.1">
    <property type="nucleotide sequence ID" value="NZ_BTFR01000004.1"/>
</dbReference>
<feature type="region of interest" description="Disordered" evidence="1">
    <location>
        <begin position="1"/>
        <end position="25"/>
    </location>
</feature>
<evidence type="ECO:0000256" key="1">
    <source>
        <dbReference type="SAM" id="MobiDB-lite"/>
    </source>
</evidence>
<organism evidence="2 3">
    <name type="scientific">Lactobacillus amylovorus subsp. animalium</name>
    <dbReference type="NCBI Taxonomy" id="3378536"/>
    <lineage>
        <taxon>Bacteria</taxon>
        <taxon>Bacillati</taxon>
        <taxon>Bacillota</taxon>
        <taxon>Bacilli</taxon>
        <taxon>Lactobacillales</taxon>
        <taxon>Lactobacillaceae</taxon>
        <taxon>Lactobacillus</taxon>
    </lineage>
</organism>
<evidence type="ECO:0000313" key="2">
    <source>
        <dbReference type="EMBL" id="GMM15042.1"/>
    </source>
</evidence>
<sequence>MLEKQQSIVALDHPQKPKKTRPPRNNLMLSLNLELIPLILIS</sequence>